<accession>A0ABQ9GH05</accession>
<protein>
    <recommendedName>
        <fullName evidence="2">Carboxylesterase type B domain-containing protein</fullName>
    </recommendedName>
</protein>
<sequence length="284" mass="31623">MLGHGDWSCAAIEIGPPHLRSALPQLECVICAAVLSSQSLLADLNANMSQLIPQLLQLRGSGVAPELVAPLWRNISAFYLNGDLPVTQLNAQGLIDLFSDRSFKYGSHQSSVLHAAAGHSTVYNYHFTYLGSKSFASVFAPNLTVNYGPCHCDDLIYLFKIFGDFSPDDPDYHVMDSFVTLWTNFAKHGYVNHQIKSPDLKGKLILHEELPQDVDKINFKRVYTDVDYSIASEFISNALDDSAPIADLQGNMKRIPYFFKCGVTLGQQPMNKDLRFDYTEDHGL</sequence>
<feature type="domain" description="Carboxylesterase type B" evidence="2">
    <location>
        <begin position="70"/>
        <end position="194"/>
    </location>
</feature>
<dbReference type="InterPro" id="IPR002018">
    <property type="entry name" value="CarbesteraseB"/>
</dbReference>
<gene>
    <name evidence="3" type="ORF">PR048_027618</name>
</gene>
<dbReference type="EMBL" id="JARBHB010000012">
    <property type="protein sequence ID" value="KAJ8871301.1"/>
    <property type="molecule type" value="Genomic_DNA"/>
</dbReference>
<evidence type="ECO:0000313" key="4">
    <source>
        <dbReference type="Proteomes" id="UP001159363"/>
    </source>
</evidence>
<dbReference type="SUPFAM" id="SSF53474">
    <property type="entry name" value="alpha/beta-Hydrolases"/>
    <property type="match status" value="1"/>
</dbReference>
<organism evidence="3 4">
    <name type="scientific">Dryococelus australis</name>
    <dbReference type="NCBI Taxonomy" id="614101"/>
    <lineage>
        <taxon>Eukaryota</taxon>
        <taxon>Metazoa</taxon>
        <taxon>Ecdysozoa</taxon>
        <taxon>Arthropoda</taxon>
        <taxon>Hexapoda</taxon>
        <taxon>Insecta</taxon>
        <taxon>Pterygota</taxon>
        <taxon>Neoptera</taxon>
        <taxon>Polyneoptera</taxon>
        <taxon>Phasmatodea</taxon>
        <taxon>Verophasmatodea</taxon>
        <taxon>Anareolatae</taxon>
        <taxon>Phasmatidae</taxon>
        <taxon>Eurycanthinae</taxon>
        <taxon>Dryococelus</taxon>
    </lineage>
</organism>
<comment type="caution">
    <text evidence="3">The sequence shown here is derived from an EMBL/GenBank/DDBJ whole genome shotgun (WGS) entry which is preliminary data.</text>
</comment>
<dbReference type="InterPro" id="IPR029058">
    <property type="entry name" value="AB_hydrolase_fold"/>
</dbReference>
<evidence type="ECO:0000256" key="1">
    <source>
        <dbReference type="ARBA" id="ARBA00023180"/>
    </source>
</evidence>
<dbReference type="PANTHER" id="PTHR11559">
    <property type="entry name" value="CARBOXYLESTERASE"/>
    <property type="match status" value="1"/>
</dbReference>
<keyword evidence="1" id="KW-0325">Glycoprotein</keyword>
<evidence type="ECO:0000259" key="2">
    <source>
        <dbReference type="Pfam" id="PF00135"/>
    </source>
</evidence>
<dbReference type="Gene3D" id="3.40.50.1820">
    <property type="entry name" value="alpha/beta hydrolase"/>
    <property type="match status" value="1"/>
</dbReference>
<reference evidence="3 4" key="1">
    <citation type="submission" date="2023-02" db="EMBL/GenBank/DDBJ databases">
        <title>LHISI_Scaffold_Assembly.</title>
        <authorList>
            <person name="Stuart O.P."/>
            <person name="Cleave R."/>
            <person name="Magrath M.J.L."/>
            <person name="Mikheyev A.S."/>
        </authorList>
    </citation>
    <scope>NUCLEOTIDE SEQUENCE [LARGE SCALE GENOMIC DNA]</scope>
    <source>
        <strain evidence="3">Daus_M_001</strain>
        <tissue evidence="3">Leg muscle</tissue>
    </source>
</reference>
<dbReference type="Proteomes" id="UP001159363">
    <property type="component" value="Chromosome 11"/>
</dbReference>
<evidence type="ECO:0000313" key="3">
    <source>
        <dbReference type="EMBL" id="KAJ8871301.1"/>
    </source>
</evidence>
<dbReference type="InterPro" id="IPR050309">
    <property type="entry name" value="Type-B_Carboxylest/Lipase"/>
</dbReference>
<proteinExistence type="predicted"/>
<keyword evidence="4" id="KW-1185">Reference proteome</keyword>
<dbReference type="Pfam" id="PF00135">
    <property type="entry name" value="COesterase"/>
    <property type="match status" value="1"/>
</dbReference>
<name>A0ABQ9GH05_9NEOP</name>